<reference evidence="1 2" key="1">
    <citation type="journal article" date="2018" name="Front. Microbiol.">
        <title>Genome Sequencing of Streptomyces atratus SCSIOZH16 and Activation Production of Nocardamine via Metabolic Engineering.</title>
        <authorList>
            <person name="Li Y."/>
            <person name="Zhang C."/>
            <person name="Liu C."/>
            <person name="Ju J."/>
            <person name="Ma J."/>
        </authorList>
    </citation>
    <scope>NUCLEOTIDE SEQUENCE [LARGE SCALE GENOMIC DNA]</scope>
    <source>
        <strain evidence="1 2">SCSIO_ZH16</strain>
    </source>
</reference>
<dbReference type="GeneID" id="95523825"/>
<dbReference type="InterPro" id="IPR036928">
    <property type="entry name" value="AS_sf"/>
</dbReference>
<dbReference type="AlphaFoldDB" id="A0A2Z5JM25"/>
<accession>A0A2Z5JM25</accession>
<dbReference type="Proteomes" id="UP000252698">
    <property type="component" value="Chromosome"/>
</dbReference>
<evidence type="ECO:0000313" key="1">
    <source>
        <dbReference type="EMBL" id="AXE81526.1"/>
    </source>
</evidence>
<name>A0A2Z5JM25_STRAR</name>
<sequence>MLLTPALARPAPAAKDWHRRGWTANLLANTRFSSFTPPWNLAGWPAVAVPLGAAEQADRSPYTVQLVAPSDGEGRLPALAADLQRPRPWTRLAPMDALTR</sequence>
<dbReference type="KEGG" id="sata:C5746_36425"/>
<evidence type="ECO:0000313" key="2">
    <source>
        <dbReference type="Proteomes" id="UP000252698"/>
    </source>
</evidence>
<proteinExistence type="predicted"/>
<dbReference type="RefSeq" id="WP_114247933.1">
    <property type="nucleotide sequence ID" value="NZ_CP027306.1"/>
</dbReference>
<protein>
    <submittedName>
        <fullName evidence="1">Uncharacterized protein</fullName>
    </submittedName>
</protein>
<organism evidence="1 2">
    <name type="scientific">Streptomyces atratus</name>
    <dbReference type="NCBI Taxonomy" id="1893"/>
    <lineage>
        <taxon>Bacteria</taxon>
        <taxon>Bacillati</taxon>
        <taxon>Actinomycetota</taxon>
        <taxon>Actinomycetes</taxon>
        <taxon>Kitasatosporales</taxon>
        <taxon>Streptomycetaceae</taxon>
        <taxon>Streptomyces</taxon>
    </lineage>
</organism>
<dbReference type="EMBL" id="CP027306">
    <property type="protein sequence ID" value="AXE81526.1"/>
    <property type="molecule type" value="Genomic_DNA"/>
</dbReference>
<gene>
    <name evidence="1" type="ORF">C5746_36425</name>
</gene>
<dbReference type="SUPFAM" id="SSF75304">
    <property type="entry name" value="Amidase signature (AS) enzymes"/>
    <property type="match status" value="1"/>
</dbReference>
<dbReference type="Gene3D" id="3.90.1300.10">
    <property type="entry name" value="Amidase signature (AS) domain"/>
    <property type="match status" value="1"/>
</dbReference>